<proteinExistence type="predicted"/>
<evidence type="ECO:0000313" key="2">
    <source>
        <dbReference type="Proteomes" id="UP000588098"/>
    </source>
</evidence>
<sequence>MQRGLGQQADQAGAADLIARINELTTSSGSAKRP</sequence>
<organism evidence="1 2">
    <name type="scientific">Streptomyces zagrosensis</name>
    <dbReference type="NCBI Taxonomy" id="1042984"/>
    <lineage>
        <taxon>Bacteria</taxon>
        <taxon>Bacillati</taxon>
        <taxon>Actinomycetota</taxon>
        <taxon>Actinomycetes</taxon>
        <taxon>Kitasatosporales</taxon>
        <taxon>Streptomycetaceae</taxon>
        <taxon>Streptomyces</taxon>
    </lineage>
</organism>
<keyword evidence="2" id="KW-1185">Reference proteome</keyword>
<protein>
    <submittedName>
        <fullName evidence="1">Uncharacterized protein</fullName>
    </submittedName>
</protein>
<comment type="caution">
    <text evidence="1">The sequence shown here is derived from an EMBL/GenBank/DDBJ whole genome shotgun (WGS) entry which is preliminary data.</text>
</comment>
<gene>
    <name evidence="1" type="ORF">FHS42_001498</name>
</gene>
<dbReference type="AlphaFoldDB" id="A0A7W9Q6C5"/>
<evidence type="ECO:0000313" key="1">
    <source>
        <dbReference type="EMBL" id="MBB5934451.1"/>
    </source>
</evidence>
<dbReference type="EMBL" id="JACHJL010000003">
    <property type="protein sequence ID" value="MBB5934451.1"/>
    <property type="molecule type" value="Genomic_DNA"/>
</dbReference>
<name>A0A7W9Q6C5_9ACTN</name>
<accession>A0A7W9Q6C5</accession>
<reference evidence="1 2" key="1">
    <citation type="submission" date="2020-08" db="EMBL/GenBank/DDBJ databases">
        <title>Genomic Encyclopedia of Type Strains, Phase III (KMG-III): the genomes of soil and plant-associated and newly described type strains.</title>
        <authorList>
            <person name="Whitman W."/>
        </authorList>
    </citation>
    <scope>NUCLEOTIDE SEQUENCE [LARGE SCALE GENOMIC DNA]</scope>
    <source>
        <strain evidence="1 2">CECT 8305</strain>
    </source>
</reference>
<dbReference type="Proteomes" id="UP000588098">
    <property type="component" value="Unassembled WGS sequence"/>
</dbReference>